<protein>
    <submittedName>
        <fullName evidence="1">Haloacid dehalogenase-like hydrolase</fullName>
    </submittedName>
</protein>
<dbReference type="InterPro" id="IPR023214">
    <property type="entry name" value="HAD_sf"/>
</dbReference>
<reference evidence="1 2" key="1">
    <citation type="submission" date="2022-01" db="EMBL/GenBank/DDBJ databases">
        <authorList>
            <person name="Huang Y."/>
        </authorList>
    </citation>
    <scope>NUCLEOTIDE SEQUENCE [LARGE SCALE GENOMIC DNA]</scope>
    <source>
        <strain evidence="1 2">HY366</strain>
    </source>
</reference>
<evidence type="ECO:0000313" key="1">
    <source>
        <dbReference type="EMBL" id="MCF8587200.1"/>
    </source>
</evidence>
<dbReference type="Pfam" id="PF12710">
    <property type="entry name" value="HAD"/>
    <property type="match status" value="1"/>
</dbReference>
<gene>
    <name evidence="1" type="ORF">L5G33_01805</name>
</gene>
<organism evidence="1 2">
    <name type="scientific">Gordonia liuliyuniae</name>
    <dbReference type="NCBI Taxonomy" id="2911517"/>
    <lineage>
        <taxon>Bacteria</taxon>
        <taxon>Bacillati</taxon>
        <taxon>Actinomycetota</taxon>
        <taxon>Actinomycetes</taxon>
        <taxon>Mycobacteriales</taxon>
        <taxon>Gordoniaceae</taxon>
        <taxon>Gordonia</taxon>
    </lineage>
</organism>
<proteinExistence type="predicted"/>
<dbReference type="Proteomes" id="UP001200110">
    <property type="component" value="Unassembled WGS sequence"/>
</dbReference>
<sequence length="222" mass="24181">MAILERVQQPVAVYDLDGVLTRRDTMMWFIGRRLARAPWRLFTAIPWLILMMTAVGNERRASAARRVIETALRGVIDPAYTAAATTFGRQVAASARWMRTGTVDRIRQQAAGGVTIVIATATERRLAESLLRTAQVPYDELSASIFTESSAGMAVRDHRIGARKVDALVENGVPISGAEFVTDSVVDLPTARQAHTVTLIGASRRTRDSYADAGMCAGTFDA</sequence>
<comment type="caution">
    <text evidence="1">The sequence shown here is derived from an EMBL/GenBank/DDBJ whole genome shotgun (WGS) entry which is preliminary data.</text>
</comment>
<name>A0ABS9INU3_9ACTN</name>
<dbReference type="EMBL" id="JAKKOR010000001">
    <property type="protein sequence ID" value="MCF8587200.1"/>
    <property type="molecule type" value="Genomic_DNA"/>
</dbReference>
<dbReference type="Gene3D" id="3.40.50.1000">
    <property type="entry name" value="HAD superfamily/HAD-like"/>
    <property type="match status" value="1"/>
</dbReference>
<evidence type="ECO:0000313" key="2">
    <source>
        <dbReference type="Proteomes" id="UP001200110"/>
    </source>
</evidence>
<dbReference type="RefSeq" id="WP_236996421.1">
    <property type="nucleotide sequence ID" value="NZ_JAKKOR010000001.1"/>
</dbReference>
<dbReference type="InterPro" id="IPR036412">
    <property type="entry name" value="HAD-like_sf"/>
</dbReference>
<accession>A0ABS9INU3</accession>
<dbReference type="SUPFAM" id="SSF56784">
    <property type="entry name" value="HAD-like"/>
    <property type="match status" value="1"/>
</dbReference>
<keyword evidence="2" id="KW-1185">Reference proteome</keyword>